<evidence type="ECO:0000256" key="1">
    <source>
        <dbReference type="SAM" id="Phobius"/>
    </source>
</evidence>
<keyword evidence="1" id="KW-1133">Transmembrane helix</keyword>
<name>A0A7U4THM1_DESA2</name>
<dbReference type="OrthoDB" id="9256016at2"/>
<dbReference type="Proteomes" id="UP000070560">
    <property type="component" value="Chromosome"/>
</dbReference>
<dbReference type="EMBL" id="CP013015">
    <property type="protein sequence ID" value="AMM40375.1"/>
    <property type="molecule type" value="Genomic_DNA"/>
</dbReference>
<dbReference type="AlphaFoldDB" id="A0A7U4THM1"/>
<feature type="transmembrane region" description="Helical" evidence="1">
    <location>
        <begin position="91"/>
        <end position="114"/>
    </location>
</feature>
<dbReference type="RefSeq" id="WP_066060728.1">
    <property type="nucleotide sequence ID" value="NZ_CP013015.1"/>
</dbReference>
<feature type="transmembrane region" description="Helical" evidence="1">
    <location>
        <begin position="64"/>
        <end position="85"/>
    </location>
</feature>
<accession>A0A7U4THM1</accession>
<keyword evidence="3" id="KW-1185">Reference proteome</keyword>
<gene>
    <name evidence="2" type="ORF">HS1_000569</name>
</gene>
<proteinExistence type="predicted"/>
<keyword evidence="1" id="KW-0472">Membrane</keyword>
<keyword evidence="1" id="KW-0812">Transmembrane</keyword>
<dbReference type="KEGG" id="daw:HS1_000569"/>
<evidence type="ECO:0000313" key="2">
    <source>
        <dbReference type="EMBL" id="AMM40375.1"/>
    </source>
</evidence>
<sequence length="125" mass="13773">MKLGKMEGTPEEIRDFFQNNGLNIEDYLEKPDTPISRIWFVISAILIVASIVLLTLVQPTLKAIRTFLFVSGCGGGLWLAVIIQIRFKSTWAAGFIAVGTILLMLVAIGAITPIELLENIKSLKN</sequence>
<protein>
    <submittedName>
        <fullName evidence="2">Membrane protein</fullName>
    </submittedName>
</protein>
<organism evidence="2 3">
    <name type="scientific">Desulfofervidus auxilii</name>
    <dbReference type="NCBI Taxonomy" id="1621989"/>
    <lineage>
        <taxon>Bacteria</taxon>
        <taxon>Pseudomonadati</taxon>
        <taxon>Thermodesulfobacteriota</taxon>
        <taxon>Candidatus Desulfofervidia</taxon>
        <taxon>Candidatus Desulfofervidales</taxon>
        <taxon>Candidatus Desulfofervidaceae</taxon>
        <taxon>Candidatus Desulfofervidus</taxon>
    </lineage>
</organism>
<feature type="transmembrane region" description="Helical" evidence="1">
    <location>
        <begin position="38"/>
        <end position="57"/>
    </location>
</feature>
<evidence type="ECO:0000313" key="3">
    <source>
        <dbReference type="Proteomes" id="UP000070560"/>
    </source>
</evidence>
<reference evidence="2 3" key="1">
    <citation type="submission" date="2015-10" db="EMBL/GenBank/DDBJ databases">
        <title>Candidatus Desulfofervidus auxilii, a hydrogenotrophic sulfate-reducing bacterium involved in the thermophilic anaerobic oxidation of methane.</title>
        <authorList>
            <person name="Krukenberg V."/>
            <person name="Richter M."/>
            <person name="Wegener G."/>
        </authorList>
    </citation>
    <scope>NUCLEOTIDE SEQUENCE [LARGE SCALE GENOMIC DNA]</scope>
    <source>
        <strain evidence="2 3">HS1</strain>
    </source>
</reference>